<feature type="transmembrane region" description="Helical" evidence="6">
    <location>
        <begin position="33"/>
        <end position="55"/>
    </location>
</feature>
<feature type="transmembrane region" description="Helical" evidence="6">
    <location>
        <begin position="62"/>
        <end position="80"/>
    </location>
</feature>
<keyword evidence="4 6" id="KW-0472">Membrane</keyword>
<dbReference type="AlphaFoldDB" id="A0A0D8B8E7"/>
<proteinExistence type="predicted"/>
<dbReference type="InterPro" id="IPR051788">
    <property type="entry name" value="MFS_Transporter"/>
</dbReference>
<dbReference type="PATRIC" id="fig|1502723.3.peg.5353"/>
<keyword evidence="8" id="KW-1185">Reference proteome</keyword>
<accession>A0A0D8B8E7</accession>
<feature type="region of interest" description="Disordered" evidence="5">
    <location>
        <begin position="394"/>
        <end position="432"/>
    </location>
</feature>
<dbReference type="InterPro" id="IPR011701">
    <property type="entry name" value="MFS"/>
</dbReference>
<name>A0A0D8B8E7_9ACTN</name>
<evidence type="ECO:0000313" key="7">
    <source>
        <dbReference type="EMBL" id="KJE20558.1"/>
    </source>
</evidence>
<evidence type="ECO:0000256" key="2">
    <source>
        <dbReference type="ARBA" id="ARBA00022692"/>
    </source>
</evidence>
<dbReference type="Gene3D" id="1.20.1250.20">
    <property type="entry name" value="MFS general substrate transporter like domains"/>
    <property type="match status" value="2"/>
</dbReference>
<feature type="transmembrane region" description="Helical" evidence="6">
    <location>
        <begin position="152"/>
        <end position="171"/>
    </location>
</feature>
<dbReference type="GO" id="GO:0022857">
    <property type="term" value="F:transmembrane transporter activity"/>
    <property type="evidence" value="ECO:0007669"/>
    <property type="project" value="InterPro"/>
</dbReference>
<feature type="transmembrane region" description="Helical" evidence="6">
    <location>
        <begin position="369"/>
        <end position="388"/>
    </location>
</feature>
<keyword evidence="2 6" id="KW-0812">Transmembrane</keyword>
<feature type="transmembrane region" description="Helical" evidence="6">
    <location>
        <begin position="125"/>
        <end position="146"/>
    </location>
</feature>
<reference evidence="8" key="1">
    <citation type="submission" date="2015-02" db="EMBL/GenBank/DDBJ databases">
        <title>Draft Genome of Frankia sp. CpI1-S.</title>
        <authorList>
            <person name="Oshone R.T."/>
            <person name="Ngom M."/>
            <person name="Ghodhbane-Gtari F."/>
            <person name="Gtari M."/>
            <person name="Morris K."/>
            <person name="Thomas K."/>
            <person name="Sen A."/>
            <person name="Tisa L.S."/>
        </authorList>
    </citation>
    <scope>NUCLEOTIDE SEQUENCE [LARGE SCALE GENOMIC DNA]</scope>
    <source>
        <strain evidence="8">CpI1-S</strain>
    </source>
</reference>
<dbReference type="EMBL" id="JYFN01000057">
    <property type="protein sequence ID" value="KJE20558.1"/>
    <property type="molecule type" value="Genomic_DNA"/>
</dbReference>
<feature type="compositionally biased region" description="Basic and acidic residues" evidence="5">
    <location>
        <begin position="394"/>
        <end position="404"/>
    </location>
</feature>
<dbReference type="GO" id="GO:0016020">
    <property type="term" value="C:membrane"/>
    <property type="evidence" value="ECO:0007669"/>
    <property type="project" value="UniProtKB-SubCell"/>
</dbReference>
<evidence type="ECO:0000256" key="5">
    <source>
        <dbReference type="SAM" id="MobiDB-lite"/>
    </source>
</evidence>
<feature type="transmembrane region" description="Helical" evidence="6">
    <location>
        <begin position="86"/>
        <end position="104"/>
    </location>
</feature>
<organism evidence="7 8">
    <name type="scientific">Frankia torreyi</name>
    <dbReference type="NCBI Taxonomy" id="1856"/>
    <lineage>
        <taxon>Bacteria</taxon>
        <taxon>Bacillati</taxon>
        <taxon>Actinomycetota</taxon>
        <taxon>Actinomycetes</taxon>
        <taxon>Frankiales</taxon>
        <taxon>Frankiaceae</taxon>
        <taxon>Frankia</taxon>
    </lineage>
</organism>
<evidence type="ECO:0000256" key="3">
    <source>
        <dbReference type="ARBA" id="ARBA00022989"/>
    </source>
</evidence>
<dbReference type="InterPro" id="IPR036259">
    <property type="entry name" value="MFS_trans_sf"/>
</dbReference>
<dbReference type="Pfam" id="PF07690">
    <property type="entry name" value="MFS_1"/>
    <property type="match status" value="1"/>
</dbReference>
<comment type="caution">
    <text evidence="7">The sequence shown here is derived from an EMBL/GenBank/DDBJ whole genome shotgun (WGS) entry which is preliminary data.</text>
</comment>
<comment type="subcellular location">
    <subcellularLocation>
        <location evidence="1">Membrane</location>
        <topology evidence="1">Multi-pass membrane protein</topology>
    </subcellularLocation>
</comment>
<feature type="transmembrane region" description="Helical" evidence="6">
    <location>
        <begin position="339"/>
        <end position="357"/>
    </location>
</feature>
<protein>
    <submittedName>
        <fullName evidence="7">Major Facilitator Superfamily transporter</fullName>
    </submittedName>
</protein>
<dbReference type="PANTHER" id="PTHR23514:SF13">
    <property type="entry name" value="INNER MEMBRANE PROTEIN YBJJ"/>
    <property type="match status" value="1"/>
</dbReference>
<evidence type="ECO:0000256" key="6">
    <source>
        <dbReference type="SAM" id="Phobius"/>
    </source>
</evidence>
<dbReference type="RefSeq" id="WP_242419570.1">
    <property type="nucleotide sequence ID" value="NZ_JYFN01000057.1"/>
</dbReference>
<feature type="transmembrane region" description="Helical" evidence="6">
    <location>
        <begin position="246"/>
        <end position="270"/>
    </location>
</feature>
<keyword evidence="3 6" id="KW-1133">Transmembrane helix</keyword>
<gene>
    <name evidence="7" type="ORF">FF36_05150</name>
</gene>
<dbReference type="SUPFAM" id="SSF103473">
    <property type="entry name" value="MFS general substrate transporter"/>
    <property type="match status" value="1"/>
</dbReference>
<evidence type="ECO:0000256" key="1">
    <source>
        <dbReference type="ARBA" id="ARBA00004141"/>
    </source>
</evidence>
<dbReference type="CDD" id="cd17393">
    <property type="entry name" value="MFS_MosC_like"/>
    <property type="match status" value="1"/>
</dbReference>
<dbReference type="PANTHER" id="PTHR23514">
    <property type="entry name" value="BYPASS OF STOP CODON PROTEIN 6"/>
    <property type="match status" value="1"/>
</dbReference>
<feature type="transmembrane region" description="Helical" evidence="6">
    <location>
        <begin position="282"/>
        <end position="305"/>
    </location>
</feature>
<dbReference type="Proteomes" id="UP000032545">
    <property type="component" value="Unassembled WGS sequence"/>
</dbReference>
<feature type="transmembrane region" description="Helical" evidence="6">
    <location>
        <begin position="212"/>
        <end position="234"/>
    </location>
</feature>
<reference evidence="7 8" key="2">
    <citation type="journal article" date="2016" name="Genome Announc.">
        <title>Permanent Draft Genome Sequences for Two Variants of Frankia sp. Strain CpI1, the First Frankia Strain Isolated from Root Nodules of Comptonia peregrina.</title>
        <authorList>
            <person name="Oshone R."/>
            <person name="Hurst S.G.IV."/>
            <person name="Abebe-Akele F."/>
            <person name="Simpson S."/>
            <person name="Morris K."/>
            <person name="Thomas W.K."/>
            <person name="Tisa L.S."/>
        </authorList>
    </citation>
    <scope>NUCLEOTIDE SEQUENCE [LARGE SCALE GENOMIC DNA]</scope>
    <source>
        <strain evidence="8">CpI1-S</strain>
    </source>
</reference>
<evidence type="ECO:0000313" key="8">
    <source>
        <dbReference type="Proteomes" id="UP000032545"/>
    </source>
</evidence>
<feature type="transmembrane region" description="Helical" evidence="6">
    <location>
        <begin position="311"/>
        <end position="332"/>
    </location>
</feature>
<evidence type="ECO:0000256" key="4">
    <source>
        <dbReference type="ARBA" id="ARBA00023136"/>
    </source>
</evidence>
<sequence length="432" mass="42868">MIALFVLALVFASWAPRVPQIKTDLRLGDGRLGLALLGAPVGAVLTLWLVGLAVSRFGSVRVVRAALPSYCAVGALFPLVAGQWSLFALLFLWGATSSGLDIAANAQAIGVERGYGRPIMATAHAAWTAGALSGAGIGTVAAALAVPVGAQFAVLGGIGLAVALPATWWMLPDPAGPMAEASGERSGAQPAAGWSAPAAVAEQSRARGRRRWSARFAALCAVSFGSFLCEGVAADWSAVYLAEVTGAAAGVAGAGFVAFTVCMFAVRLVGDRAMAQYGPPRTVRGCTAVAGVGFAGALAVGTLSFGSAAGVIGFGALGVGTACVAPAVFSTAGRLGESAGTSIAVVSTVGYTGWLAGPPVVGGLAELVGLHRALTIVLLLLATIAAFAPALRSPRADPAADERVSGPPATDTGGPETDVGRPGTDVGRPGTP</sequence>